<evidence type="ECO:0000259" key="2">
    <source>
        <dbReference type="SMART" id="SM00867"/>
    </source>
</evidence>
<dbReference type="Pfam" id="PF04264">
    <property type="entry name" value="YceI"/>
    <property type="match status" value="1"/>
</dbReference>
<evidence type="ECO:0000313" key="4">
    <source>
        <dbReference type="Proteomes" id="UP001589710"/>
    </source>
</evidence>
<accession>A0ABV5R1S6</accession>
<sequence length="301" mass="32591">MFTLPWRRTRDISSGTLACEGLPLPEGAGRAECQVVDPVGLPMQATVTVLDRVGQPVTEGGTDAYGLFTAAIPPGDYQLSVVCEGFQPHRVPIQVFPGARASAGVIGLVAAPLPPTPARGRWDIDPHHSAVRFIARHIGLAEIHGRFNRFSGSLWIAERMRDSQIEVYIESDSIDTGVRMRDNHLRSSDFLDVAAYPYLRFSGGDFVHRGSSRWSVTGVLELHGVSRTVKLDTTYLGLGTGMEGEPRAACRAVTELHREDFTLTWQKMLAHGIAAIGATIRIELDIQAVQTAQAGGTPQAA</sequence>
<comment type="caution">
    <text evidence="3">The sequence shown here is derived from an EMBL/GenBank/DDBJ whole genome shotgun (WGS) entry which is preliminary data.</text>
</comment>
<dbReference type="InterPro" id="IPR008969">
    <property type="entry name" value="CarboxyPept-like_regulatory"/>
</dbReference>
<keyword evidence="4" id="KW-1185">Reference proteome</keyword>
<dbReference type="Proteomes" id="UP001589710">
    <property type="component" value="Unassembled WGS sequence"/>
</dbReference>
<gene>
    <name evidence="3" type="ORF">ACFFTL_05415</name>
</gene>
<dbReference type="EMBL" id="JBHMCG010000020">
    <property type="protein sequence ID" value="MFB9571798.1"/>
    <property type="molecule type" value="Genomic_DNA"/>
</dbReference>
<proteinExistence type="inferred from homology"/>
<evidence type="ECO:0000256" key="1">
    <source>
        <dbReference type="ARBA" id="ARBA00008812"/>
    </source>
</evidence>
<dbReference type="InterPro" id="IPR036761">
    <property type="entry name" value="TTHA0802/YceI-like_sf"/>
</dbReference>
<reference evidence="3 4" key="1">
    <citation type="submission" date="2024-09" db="EMBL/GenBank/DDBJ databases">
        <authorList>
            <person name="Sun Q."/>
            <person name="Mori K."/>
        </authorList>
    </citation>
    <scope>NUCLEOTIDE SEQUENCE [LARGE SCALE GENOMIC DNA]</scope>
    <source>
        <strain evidence="3 4">JCM 3331</strain>
    </source>
</reference>
<dbReference type="PANTHER" id="PTHR34406">
    <property type="entry name" value="PROTEIN YCEI"/>
    <property type="match status" value="1"/>
</dbReference>
<dbReference type="SUPFAM" id="SSF49464">
    <property type="entry name" value="Carboxypeptidase regulatory domain-like"/>
    <property type="match status" value="1"/>
</dbReference>
<dbReference type="PANTHER" id="PTHR34406:SF1">
    <property type="entry name" value="PROTEIN YCEI"/>
    <property type="match status" value="1"/>
</dbReference>
<name>A0ABV5R1S6_9ACTN</name>
<dbReference type="SUPFAM" id="SSF101874">
    <property type="entry name" value="YceI-like"/>
    <property type="match status" value="1"/>
</dbReference>
<feature type="domain" description="Lipid/polyisoprenoid-binding YceI-like" evidence="2">
    <location>
        <begin position="121"/>
        <end position="289"/>
    </location>
</feature>
<protein>
    <submittedName>
        <fullName evidence="3">YceI family protein</fullName>
    </submittedName>
</protein>
<dbReference type="SMART" id="SM00867">
    <property type="entry name" value="YceI"/>
    <property type="match status" value="1"/>
</dbReference>
<dbReference type="Pfam" id="PF13620">
    <property type="entry name" value="CarboxypepD_reg"/>
    <property type="match status" value="1"/>
</dbReference>
<dbReference type="InterPro" id="IPR007372">
    <property type="entry name" value="Lipid/polyisoprenoid-bd_YceI"/>
</dbReference>
<comment type="similarity">
    <text evidence="1">Belongs to the UPF0312 family.</text>
</comment>
<organism evidence="3 4">
    <name type="scientific">Streptomyces yanii</name>
    <dbReference type="NCBI Taxonomy" id="78510"/>
    <lineage>
        <taxon>Bacteria</taxon>
        <taxon>Bacillati</taxon>
        <taxon>Actinomycetota</taxon>
        <taxon>Actinomycetes</taxon>
        <taxon>Kitasatosporales</taxon>
        <taxon>Streptomycetaceae</taxon>
        <taxon>Streptomyces</taxon>
    </lineage>
</organism>
<dbReference type="RefSeq" id="WP_345509948.1">
    <property type="nucleotide sequence ID" value="NZ_BAAAXD010000005.1"/>
</dbReference>
<dbReference type="Gene3D" id="2.60.40.1120">
    <property type="entry name" value="Carboxypeptidase-like, regulatory domain"/>
    <property type="match status" value="1"/>
</dbReference>
<evidence type="ECO:0000313" key="3">
    <source>
        <dbReference type="EMBL" id="MFB9571798.1"/>
    </source>
</evidence>
<dbReference type="Gene3D" id="2.40.128.110">
    <property type="entry name" value="Lipid/polyisoprenoid-binding, YceI-like"/>
    <property type="match status" value="1"/>
</dbReference>